<dbReference type="EMBL" id="LSTO01000001">
    <property type="protein sequence ID" value="OWW21627.1"/>
    <property type="molecule type" value="Genomic_DNA"/>
</dbReference>
<dbReference type="SUPFAM" id="SSF51658">
    <property type="entry name" value="Xylose isomerase-like"/>
    <property type="match status" value="1"/>
</dbReference>
<sequence>MGGDLEHKLEAIRGAGFGSVELWASDLLKHPGGAHAAAQAVKDSGLKVGSFQMLRDFDSGPREARAQKIEVAKNLMQIMQSVDARLLRVSATTSPFSTDNIDQAAEDLATLATLAIPLGMKIGFEALPNAMWIRDYAQAWEVVQRANCPNLGVVVNAFHVFVRKSPLDALRQIPVEKIALVPLADFVMDFEHPAEVLQHQRVFPGEGSQRFGELLKLLEGQGYRGDYAFEVLNDGYGNAKPSFVAERGRTSVDWLNAQTTA</sequence>
<evidence type="ECO:0000313" key="3">
    <source>
        <dbReference type="Proteomes" id="UP000197535"/>
    </source>
</evidence>
<evidence type="ECO:0000259" key="1">
    <source>
        <dbReference type="Pfam" id="PF01261"/>
    </source>
</evidence>
<dbReference type="AlphaFoldDB" id="A0A254THH6"/>
<dbReference type="Gene3D" id="3.20.20.150">
    <property type="entry name" value="Divalent-metal-dependent TIM barrel enzymes"/>
    <property type="match status" value="1"/>
</dbReference>
<dbReference type="Pfam" id="PF01261">
    <property type="entry name" value="AP_endonuc_2"/>
    <property type="match status" value="1"/>
</dbReference>
<proteinExistence type="predicted"/>
<protein>
    <recommendedName>
        <fullName evidence="1">Xylose isomerase-like TIM barrel domain-containing protein</fullName>
    </recommendedName>
</protein>
<dbReference type="PANTHER" id="PTHR12110:SF21">
    <property type="entry name" value="XYLOSE ISOMERASE-LIKE TIM BARREL DOMAIN-CONTAINING PROTEIN"/>
    <property type="match status" value="1"/>
</dbReference>
<organism evidence="2 3">
    <name type="scientific">Noviherbaspirillum denitrificans</name>
    <dbReference type="NCBI Taxonomy" id="1968433"/>
    <lineage>
        <taxon>Bacteria</taxon>
        <taxon>Pseudomonadati</taxon>
        <taxon>Pseudomonadota</taxon>
        <taxon>Betaproteobacteria</taxon>
        <taxon>Burkholderiales</taxon>
        <taxon>Oxalobacteraceae</taxon>
        <taxon>Noviherbaspirillum</taxon>
    </lineage>
</organism>
<gene>
    <name evidence="2" type="ORF">AYR66_21185</name>
</gene>
<dbReference type="InterPro" id="IPR013022">
    <property type="entry name" value="Xyl_isomerase-like_TIM-brl"/>
</dbReference>
<dbReference type="InterPro" id="IPR036237">
    <property type="entry name" value="Xyl_isomerase-like_sf"/>
</dbReference>
<keyword evidence="3" id="KW-1185">Reference proteome</keyword>
<dbReference type="PANTHER" id="PTHR12110">
    <property type="entry name" value="HYDROXYPYRUVATE ISOMERASE"/>
    <property type="match status" value="1"/>
</dbReference>
<dbReference type="InterPro" id="IPR050312">
    <property type="entry name" value="IolE/XylAMocC-like"/>
</dbReference>
<name>A0A254THH6_9BURK</name>
<dbReference type="Proteomes" id="UP000197535">
    <property type="component" value="Unassembled WGS sequence"/>
</dbReference>
<reference evidence="2 3" key="1">
    <citation type="submission" date="2016-02" db="EMBL/GenBank/DDBJ databases">
        <authorList>
            <person name="Wen L."/>
            <person name="He K."/>
            <person name="Yang H."/>
        </authorList>
    </citation>
    <scope>NUCLEOTIDE SEQUENCE [LARGE SCALE GENOMIC DNA]</scope>
    <source>
        <strain evidence="2 3">TSA40</strain>
    </source>
</reference>
<evidence type="ECO:0000313" key="2">
    <source>
        <dbReference type="EMBL" id="OWW21627.1"/>
    </source>
</evidence>
<accession>A0A254THH6</accession>
<comment type="caution">
    <text evidence="2">The sequence shown here is derived from an EMBL/GenBank/DDBJ whole genome shotgun (WGS) entry which is preliminary data.</text>
</comment>
<feature type="domain" description="Xylose isomerase-like TIM barrel" evidence="1">
    <location>
        <begin position="10"/>
        <end position="243"/>
    </location>
</feature>